<name>A0ABP7K678_9MICO</name>
<reference evidence="3" key="1">
    <citation type="journal article" date="2019" name="Int. J. Syst. Evol. Microbiol.">
        <title>The Global Catalogue of Microorganisms (GCM) 10K type strain sequencing project: providing services to taxonomists for standard genome sequencing and annotation.</title>
        <authorList>
            <consortium name="The Broad Institute Genomics Platform"/>
            <consortium name="The Broad Institute Genome Sequencing Center for Infectious Disease"/>
            <person name="Wu L."/>
            <person name="Ma J."/>
        </authorList>
    </citation>
    <scope>NUCLEOTIDE SEQUENCE [LARGE SCALE GENOMIC DNA]</scope>
    <source>
        <strain evidence="3">JCM 17021</strain>
    </source>
</reference>
<dbReference type="EMBL" id="BAABCN010000002">
    <property type="protein sequence ID" value="GAA3866451.1"/>
    <property type="molecule type" value="Genomic_DNA"/>
</dbReference>
<evidence type="ECO:0000256" key="1">
    <source>
        <dbReference type="SAM" id="MobiDB-lite"/>
    </source>
</evidence>
<evidence type="ECO:0008006" key="4">
    <source>
        <dbReference type="Google" id="ProtNLM"/>
    </source>
</evidence>
<sequence length="128" mass="12954">MKNFIWLVVGVAAGFVVAHEVNKTQQGKQFFSDLDAKAREFGEAMSDGYRQREAELRAALGDGDAPTASSSVPFSGPSSFAKATTNADSAVDIEAEDAAFDAAAADSAADSAAASADGSTGDAAADAK</sequence>
<proteinExistence type="predicted"/>
<protein>
    <recommendedName>
        <fullName evidence="4">YtxH domain-containing protein</fullName>
    </recommendedName>
</protein>
<feature type="compositionally biased region" description="Low complexity" evidence="1">
    <location>
        <begin position="69"/>
        <end position="80"/>
    </location>
</feature>
<comment type="caution">
    <text evidence="2">The sequence shown here is derived from an EMBL/GenBank/DDBJ whole genome shotgun (WGS) entry which is preliminary data.</text>
</comment>
<dbReference type="Proteomes" id="UP001501803">
    <property type="component" value="Unassembled WGS sequence"/>
</dbReference>
<gene>
    <name evidence="2" type="ORF">GCM10022381_07590</name>
</gene>
<evidence type="ECO:0000313" key="2">
    <source>
        <dbReference type="EMBL" id="GAA3866451.1"/>
    </source>
</evidence>
<evidence type="ECO:0000313" key="3">
    <source>
        <dbReference type="Proteomes" id="UP001501803"/>
    </source>
</evidence>
<accession>A0ABP7K678</accession>
<feature type="region of interest" description="Disordered" evidence="1">
    <location>
        <begin position="56"/>
        <end position="82"/>
    </location>
</feature>
<organism evidence="2 3">
    <name type="scientific">Leifsonia kafniensis</name>
    <dbReference type="NCBI Taxonomy" id="475957"/>
    <lineage>
        <taxon>Bacteria</taxon>
        <taxon>Bacillati</taxon>
        <taxon>Actinomycetota</taxon>
        <taxon>Actinomycetes</taxon>
        <taxon>Micrococcales</taxon>
        <taxon>Microbacteriaceae</taxon>
        <taxon>Leifsonia</taxon>
    </lineage>
</organism>
<keyword evidence="3" id="KW-1185">Reference proteome</keyword>
<dbReference type="RefSeq" id="WP_345062428.1">
    <property type="nucleotide sequence ID" value="NZ_BAABCN010000002.1"/>
</dbReference>